<keyword evidence="4" id="KW-1185">Reference proteome</keyword>
<keyword evidence="1" id="KW-0175">Coiled coil</keyword>
<protein>
    <submittedName>
        <fullName evidence="3">Uncharacterized protein</fullName>
    </submittedName>
</protein>
<dbReference type="Proteomes" id="UP000308197">
    <property type="component" value="Unassembled WGS sequence"/>
</dbReference>
<organism evidence="3 4">
    <name type="scientific">Polyporus arcularius HHB13444</name>
    <dbReference type="NCBI Taxonomy" id="1314778"/>
    <lineage>
        <taxon>Eukaryota</taxon>
        <taxon>Fungi</taxon>
        <taxon>Dikarya</taxon>
        <taxon>Basidiomycota</taxon>
        <taxon>Agaricomycotina</taxon>
        <taxon>Agaricomycetes</taxon>
        <taxon>Polyporales</taxon>
        <taxon>Polyporaceae</taxon>
        <taxon>Polyporus</taxon>
    </lineage>
</organism>
<dbReference type="InParanoid" id="A0A5C3NST1"/>
<feature type="compositionally biased region" description="Low complexity" evidence="2">
    <location>
        <begin position="205"/>
        <end position="237"/>
    </location>
</feature>
<evidence type="ECO:0000256" key="2">
    <source>
        <dbReference type="SAM" id="MobiDB-lite"/>
    </source>
</evidence>
<reference evidence="3 4" key="1">
    <citation type="journal article" date="2019" name="Nat. Ecol. Evol.">
        <title>Megaphylogeny resolves global patterns of mushroom evolution.</title>
        <authorList>
            <person name="Varga T."/>
            <person name="Krizsan K."/>
            <person name="Foldi C."/>
            <person name="Dima B."/>
            <person name="Sanchez-Garcia M."/>
            <person name="Sanchez-Ramirez S."/>
            <person name="Szollosi G.J."/>
            <person name="Szarkandi J.G."/>
            <person name="Papp V."/>
            <person name="Albert L."/>
            <person name="Andreopoulos W."/>
            <person name="Angelini C."/>
            <person name="Antonin V."/>
            <person name="Barry K.W."/>
            <person name="Bougher N.L."/>
            <person name="Buchanan P."/>
            <person name="Buyck B."/>
            <person name="Bense V."/>
            <person name="Catcheside P."/>
            <person name="Chovatia M."/>
            <person name="Cooper J."/>
            <person name="Damon W."/>
            <person name="Desjardin D."/>
            <person name="Finy P."/>
            <person name="Geml J."/>
            <person name="Haridas S."/>
            <person name="Hughes K."/>
            <person name="Justo A."/>
            <person name="Karasinski D."/>
            <person name="Kautmanova I."/>
            <person name="Kiss B."/>
            <person name="Kocsube S."/>
            <person name="Kotiranta H."/>
            <person name="LaButti K.M."/>
            <person name="Lechner B.E."/>
            <person name="Liimatainen K."/>
            <person name="Lipzen A."/>
            <person name="Lukacs Z."/>
            <person name="Mihaltcheva S."/>
            <person name="Morgado L.N."/>
            <person name="Niskanen T."/>
            <person name="Noordeloos M.E."/>
            <person name="Ohm R.A."/>
            <person name="Ortiz-Santana B."/>
            <person name="Ovrebo C."/>
            <person name="Racz N."/>
            <person name="Riley R."/>
            <person name="Savchenko A."/>
            <person name="Shiryaev A."/>
            <person name="Soop K."/>
            <person name="Spirin V."/>
            <person name="Szebenyi C."/>
            <person name="Tomsovsky M."/>
            <person name="Tulloss R.E."/>
            <person name="Uehling J."/>
            <person name="Grigoriev I.V."/>
            <person name="Vagvolgyi C."/>
            <person name="Papp T."/>
            <person name="Martin F.M."/>
            <person name="Miettinen O."/>
            <person name="Hibbett D.S."/>
            <person name="Nagy L.G."/>
        </authorList>
    </citation>
    <scope>NUCLEOTIDE SEQUENCE [LARGE SCALE GENOMIC DNA]</scope>
    <source>
        <strain evidence="3 4">HHB13444</strain>
    </source>
</reference>
<sequence length="415" mass="43839">MAPLRCAKGCLDQNGSPVLLAGHKNKCPYRLNNAPIPVVDSPVDTLASSPATAPSPGLSAGPLSPDTVRGYAGLDSFQYDADPYASFGSIALTPSALSPNFDFNFSMHVDTQHVPFRFGTTVDTSPLGGMPPADGSLDLDDLSGVVTSALGDQYDQLSLDLNSLLNISPAATPQGPVGAPLSPIQYPDMDVDMASVPSPALVGNATPSSAHSPAAAAMSPLPSAPSTPSAPVASATANDHDPQPLVVQRQIVPRTTTGNRKRKRVRDDDDDEPQLSFIASSSSRTKAHSKRAQVLLRKALAINSVTRPYVLLYIARPESICQKNGTAVTFISNNLRAILGDTFLDDIHEQVAQGAHDNTAQTARDTNMQVERLRQEKKAEELRRQEAETAQKAAEAEAAKLRAQVAALEAAHMVA</sequence>
<feature type="region of interest" description="Disordered" evidence="2">
    <location>
        <begin position="45"/>
        <end position="64"/>
    </location>
</feature>
<accession>A0A5C3NST1</accession>
<evidence type="ECO:0000313" key="4">
    <source>
        <dbReference type="Proteomes" id="UP000308197"/>
    </source>
</evidence>
<evidence type="ECO:0000256" key="1">
    <source>
        <dbReference type="SAM" id="Coils"/>
    </source>
</evidence>
<feature type="coiled-coil region" evidence="1">
    <location>
        <begin position="356"/>
        <end position="411"/>
    </location>
</feature>
<feature type="region of interest" description="Disordered" evidence="2">
    <location>
        <begin position="197"/>
        <end position="283"/>
    </location>
</feature>
<proteinExistence type="predicted"/>
<dbReference type="EMBL" id="ML212187">
    <property type="protein sequence ID" value="TFK79060.1"/>
    <property type="molecule type" value="Genomic_DNA"/>
</dbReference>
<dbReference type="AlphaFoldDB" id="A0A5C3NST1"/>
<feature type="compositionally biased region" description="Low complexity" evidence="2">
    <location>
        <begin position="54"/>
        <end position="64"/>
    </location>
</feature>
<name>A0A5C3NST1_9APHY</name>
<evidence type="ECO:0000313" key="3">
    <source>
        <dbReference type="EMBL" id="TFK79060.1"/>
    </source>
</evidence>
<gene>
    <name evidence="3" type="ORF">K466DRAFT_606432</name>
</gene>